<proteinExistence type="predicted"/>
<organism evidence="1 2">
    <name type="scientific">Cenococcum geophilum 1.58</name>
    <dbReference type="NCBI Taxonomy" id="794803"/>
    <lineage>
        <taxon>Eukaryota</taxon>
        <taxon>Fungi</taxon>
        <taxon>Dikarya</taxon>
        <taxon>Ascomycota</taxon>
        <taxon>Pezizomycotina</taxon>
        <taxon>Dothideomycetes</taxon>
        <taxon>Pleosporomycetidae</taxon>
        <taxon>Gloniales</taxon>
        <taxon>Gloniaceae</taxon>
        <taxon>Cenococcum</taxon>
    </lineage>
</organism>
<gene>
    <name evidence="1" type="ORF">K441DRAFT_648493</name>
</gene>
<protein>
    <submittedName>
        <fullName evidence="1">Uncharacterized protein</fullName>
    </submittedName>
</protein>
<evidence type="ECO:0000313" key="2">
    <source>
        <dbReference type="Proteomes" id="UP000250078"/>
    </source>
</evidence>
<name>A0ACC8EMI7_9PEZI</name>
<dbReference type="Proteomes" id="UP000250078">
    <property type="component" value="Unassembled WGS sequence"/>
</dbReference>
<accession>A0ACC8EMI7</accession>
<keyword evidence="2" id="KW-1185">Reference proteome</keyword>
<reference evidence="1 2" key="1">
    <citation type="journal article" date="2016" name="Nat. Commun.">
        <title>Ectomycorrhizal ecology is imprinted in the genome of the dominant symbiotic fungus Cenococcum geophilum.</title>
        <authorList>
            <consortium name="DOE Joint Genome Institute"/>
            <person name="Peter M."/>
            <person name="Kohler A."/>
            <person name="Ohm R.A."/>
            <person name="Kuo A."/>
            <person name="Krutzmann J."/>
            <person name="Morin E."/>
            <person name="Arend M."/>
            <person name="Barry K.W."/>
            <person name="Binder M."/>
            <person name="Choi C."/>
            <person name="Clum A."/>
            <person name="Copeland A."/>
            <person name="Grisel N."/>
            <person name="Haridas S."/>
            <person name="Kipfer T."/>
            <person name="LaButti K."/>
            <person name="Lindquist E."/>
            <person name="Lipzen A."/>
            <person name="Maire R."/>
            <person name="Meier B."/>
            <person name="Mihaltcheva S."/>
            <person name="Molinier V."/>
            <person name="Murat C."/>
            <person name="Poggeler S."/>
            <person name="Quandt C.A."/>
            <person name="Sperisen C."/>
            <person name="Tritt A."/>
            <person name="Tisserant E."/>
            <person name="Crous P.W."/>
            <person name="Henrissat B."/>
            <person name="Nehls U."/>
            <person name="Egli S."/>
            <person name="Spatafora J.W."/>
            <person name="Grigoriev I.V."/>
            <person name="Martin F.M."/>
        </authorList>
    </citation>
    <scope>NUCLEOTIDE SEQUENCE [LARGE SCALE GENOMIC DNA]</scope>
    <source>
        <strain evidence="1 2">1.58</strain>
    </source>
</reference>
<dbReference type="EMBL" id="KV748260">
    <property type="protein sequence ID" value="OCK87535.1"/>
    <property type="molecule type" value="Genomic_DNA"/>
</dbReference>
<evidence type="ECO:0000313" key="1">
    <source>
        <dbReference type="EMBL" id="OCK87535.1"/>
    </source>
</evidence>
<sequence length="1335" mass="148995">MAVVGVQSVMDLGDKKEFHPFFAKAQRIPSPERNVSPSVPNPQGSDRDRNYESTNADPKLEIERKRGVMKNGKRKGKDKPVLGKSSQASLEIFTRQTKDGCAAEGVGIAYLPRETASVEEEAHNLDEDPNSDRRKRRKTTPPTLEPVCLPHALTGSDTKDPTTASSLLSWHEQLQFEATKESGEALVEASSPRSALQDSSRLPGVIPDSPPINRQNEAMVMQSSYPPLPVNCPLPVESQSDNVNDANLNNKATSESTVSQKKLLMLNSNGKFSSPVFKTHRDQSDESTKRTKSKKKSKKGLISSIVIIKYGSDAENRSCVGNQIEQIIAGAARKENSRIKMSKGSSKSDGPPKPTHPFFLGKPNQRKEELIPPITTSESSHVSKPPKKSAVTPGKLRTQAQSMHSMGTSLPFGSVVGDSKLLKHPGMSEAPWPWKGMAHVRNFNNIEKNRAQLASSIWLYADRFQKVRKLKRNAITVPAHEDLIEKIAHQLKPFLSVKVNEDDSPQGITTFLRFPTRILTTGVTLQHMVQKEIRARFRKFNSHSPDVLGGEISQLQNNIHPALNGLFRDIEDTLTPFDKGECETQTWTQKYAPICAADVLQLGKEAIVIRDWLKNLSVVTVDSGKDLGKAKDRLGAKQKPVMKKRKKMSELDDFIVTSDEDDEDDEMDELTDPEDLATVESRHAFKKSLVRMGDQTNMNGARLMRRKNVVLLSGPHGCGKTAVVYAVAKEMGFEVFEINSSSRRSGKDVLDRVGDMSENHLVNHQLNESRSTGIAPPIDSDQELNADALQKDLESGRQGTMTSFFKPSVDSKQKPKTKPLSTMLQKDENSVKSKTQKSQHHQHHQKQSLILLEEVDVLFDEDKQFWVTILTLATQSKRPIIMTCNDENLVPLDALPLHAVLRLSPPSIDLATDYLLLMAAKEGHALERDAVSNLYKSKDHDLRASITDLDFWCQMSVGDRKGGLEWNYQRWPPGKDVDEYGRVIRVASKGTYQSGMGWLSRDTLNSMSLIGFDKEEELLLETWNSWDIHPENWNHEIVLTTHREVSTDSSKDSRLESGASRIGHLDILKRTELLSDCVSAADIYCRVGLPSGSVEIMDATQPALPEKARSNYIEGYALLPVDPAQEFSNLDTSIAIRTYLSIQRCAAGIGSFHSLRSQSSNLLPAKLDKFTTGVLAHKIHQWAQNQNQLSRLDFSQAFDSLAELPTTSLLHASANQFTASSFDRNFRIITEDLAPYVRNIVAHDLRLEADRVRMSNLLSEGGKNKRMRTTRASRSALEGGRRETKRRERWFDDQVNMTLVMKTAGKSWAGMGLKVEDAEMEELESSESVRSIDED</sequence>